<dbReference type="EMBL" id="UINC01107588">
    <property type="protein sequence ID" value="SVC73078.1"/>
    <property type="molecule type" value="Genomic_DNA"/>
</dbReference>
<organism evidence="1">
    <name type="scientific">marine metagenome</name>
    <dbReference type="NCBI Taxonomy" id="408172"/>
    <lineage>
        <taxon>unclassified sequences</taxon>
        <taxon>metagenomes</taxon>
        <taxon>ecological metagenomes</taxon>
    </lineage>
</organism>
<sequence length="51" mass="6011">MILNEEQIAFFKKNGYLRLCNFVDEATQEDWRSQIWDTVGTTLETMTTKPP</sequence>
<feature type="non-terminal residue" evidence="1">
    <location>
        <position position="51"/>
    </location>
</feature>
<evidence type="ECO:0000313" key="1">
    <source>
        <dbReference type="EMBL" id="SVC73078.1"/>
    </source>
</evidence>
<accession>A0A382PK83</accession>
<gene>
    <name evidence="1" type="ORF">METZ01_LOCUS325932</name>
</gene>
<dbReference type="SUPFAM" id="SSF51197">
    <property type="entry name" value="Clavaminate synthase-like"/>
    <property type="match status" value="1"/>
</dbReference>
<protein>
    <recommendedName>
        <fullName evidence="2">Phytanoyl-CoA dioxygenase</fullName>
    </recommendedName>
</protein>
<evidence type="ECO:0008006" key="2">
    <source>
        <dbReference type="Google" id="ProtNLM"/>
    </source>
</evidence>
<reference evidence="1" key="1">
    <citation type="submission" date="2018-05" db="EMBL/GenBank/DDBJ databases">
        <authorList>
            <person name="Lanie J.A."/>
            <person name="Ng W.-L."/>
            <person name="Kazmierczak K.M."/>
            <person name="Andrzejewski T.M."/>
            <person name="Davidsen T.M."/>
            <person name="Wayne K.J."/>
            <person name="Tettelin H."/>
            <person name="Glass J.I."/>
            <person name="Rusch D."/>
            <person name="Podicherti R."/>
            <person name="Tsui H.-C.T."/>
            <person name="Winkler M.E."/>
        </authorList>
    </citation>
    <scope>NUCLEOTIDE SEQUENCE</scope>
</reference>
<dbReference type="AlphaFoldDB" id="A0A382PK83"/>
<name>A0A382PK83_9ZZZZ</name>
<proteinExistence type="predicted"/>